<organism evidence="1 2">
    <name type="scientific">Goodea atripinnis</name>
    <dbReference type="NCBI Taxonomy" id="208336"/>
    <lineage>
        <taxon>Eukaryota</taxon>
        <taxon>Metazoa</taxon>
        <taxon>Chordata</taxon>
        <taxon>Craniata</taxon>
        <taxon>Vertebrata</taxon>
        <taxon>Euteleostomi</taxon>
        <taxon>Actinopterygii</taxon>
        <taxon>Neopterygii</taxon>
        <taxon>Teleostei</taxon>
        <taxon>Neoteleostei</taxon>
        <taxon>Acanthomorphata</taxon>
        <taxon>Ovalentaria</taxon>
        <taxon>Atherinomorphae</taxon>
        <taxon>Cyprinodontiformes</taxon>
        <taxon>Goodeidae</taxon>
        <taxon>Goodea</taxon>
    </lineage>
</organism>
<comment type="caution">
    <text evidence="1">The sequence shown here is derived from an EMBL/GenBank/DDBJ whole genome shotgun (WGS) entry which is preliminary data.</text>
</comment>
<evidence type="ECO:0000313" key="1">
    <source>
        <dbReference type="EMBL" id="MEQ2164160.1"/>
    </source>
</evidence>
<accession>A0ABV0MYN2</accession>
<feature type="non-terminal residue" evidence="1">
    <location>
        <position position="1"/>
    </location>
</feature>
<dbReference type="EMBL" id="JAHRIO010020139">
    <property type="protein sequence ID" value="MEQ2164160.1"/>
    <property type="molecule type" value="Genomic_DNA"/>
</dbReference>
<evidence type="ECO:0000313" key="2">
    <source>
        <dbReference type="Proteomes" id="UP001476798"/>
    </source>
</evidence>
<proteinExistence type="predicted"/>
<name>A0ABV0MYN2_9TELE</name>
<sequence length="50" mass="5315">GRHSVISSAVVHWGPAYSNGRLWLACAFACEAVSCHNIHLARVQLSGGPQ</sequence>
<gene>
    <name evidence="1" type="ORF">GOODEAATRI_003721</name>
</gene>
<reference evidence="1 2" key="1">
    <citation type="submission" date="2021-06" db="EMBL/GenBank/DDBJ databases">
        <authorList>
            <person name="Palmer J.M."/>
        </authorList>
    </citation>
    <scope>NUCLEOTIDE SEQUENCE [LARGE SCALE GENOMIC DNA]</scope>
    <source>
        <strain evidence="1 2">GA_2019</strain>
        <tissue evidence="1">Muscle</tissue>
    </source>
</reference>
<protein>
    <submittedName>
        <fullName evidence="1">Uncharacterized protein</fullName>
    </submittedName>
</protein>
<keyword evidence="2" id="KW-1185">Reference proteome</keyword>
<dbReference type="Proteomes" id="UP001476798">
    <property type="component" value="Unassembled WGS sequence"/>
</dbReference>